<feature type="transmembrane region" description="Helical" evidence="6">
    <location>
        <begin position="442"/>
        <end position="463"/>
    </location>
</feature>
<dbReference type="PROSITE" id="PS50850">
    <property type="entry name" value="MFS"/>
    <property type="match status" value="1"/>
</dbReference>
<dbReference type="EMBL" id="MCFC01000053">
    <property type="protein sequence ID" value="ORY25829.1"/>
    <property type="molecule type" value="Genomic_DNA"/>
</dbReference>
<evidence type="ECO:0000259" key="7">
    <source>
        <dbReference type="PROSITE" id="PS50850"/>
    </source>
</evidence>
<feature type="transmembrane region" description="Helical" evidence="6">
    <location>
        <begin position="377"/>
        <end position="397"/>
    </location>
</feature>
<dbReference type="Proteomes" id="UP000193986">
    <property type="component" value="Unassembled WGS sequence"/>
</dbReference>
<comment type="caution">
    <text evidence="8">The sequence shown here is derived from an EMBL/GenBank/DDBJ whole genome shotgun (WGS) entry which is preliminary data.</text>
</comment>
<evidence type="ECO:0000256" key="4">
    <source>
        <dbReference type="ARBA" id="ARBA00022989"/>
    </source>
</evidence>
<dbReference type="InterPro" id="IPR036259">
    <property type="entry name" value="MFS_trans_sf"/>
</dbReference>
<dbReference type="SUPFAM" id="SSF103473">
    <property type="entry name" value="MFS general substrate transporter"/>
    <property type="match status" value="1"/>
</dbReference>
<protein>
    <submittedName>
        <fullName evidence="8">Major facilitator superfamily domain-containing protein</fullName>
    </submittedName>
</protein>
<gene>
    <name evidence="8" type="ORF">BCR39DRAFT_498814</name>
</gene>
<keyword evidence="3 6" id="KW-0812">Transmembrane</keyword>
<keyword evidence="2" id="KW-0813">Transport</keyword>
<feature type="transmembrane region" description="Helical" evidence="6">
    <location>
        <begin position="316"/>
        <end position="341"/>
    </location>
</feature>
<name>A0A1Y2ATD2_9TREE</name>
<evidence type="ECO:0000256" key="6">
    <source>
        <dbReference type="SAM" id="Phobius"/>
    </source>
</evidence>
<dbReference type="PANTHER" id="PTHR43791:SF78">
    <property type="entry name" value="TRANSPORTER, PUTATIVE (AFU_ORTHOLOGUE AFUA_3G01370)-RELATED"/>
    <property type="match status" value="1"/>
</dbReference>
<comment type="subcellular location">
    <subcellularLocation>
        <location evidence="1">Membrane</location>
        <topology evidence="1">Multi-pass membrane protein</topology>
    </subcellularLocation>
</comment>
<dbReference type="InterPro" id="IPR011701">
    <property type="entry name" value="MFS"/>
</dbReference>
<dbReference type="GO" id="GO:0016020">
    <property type="term" value="C:membrane"/>
    <property type="evidence" value="ECO:0007669"/>
    <property type="project" value="UniProtKB-SubCell"/>
</dbReference>
<evidence type="ECO:0000313" key="8">
    <source>
        <dbReference type="EMBL" id="ORY25829.1"/>
    </source>
</evidence>
<organism evidence="8 9">
    <name type="scientific">Naematelia encephala</name>
    <dbReference type="NCBI Taxonomy" id="71784"/>
    <lineage>
        <taxon>Eukaryota</taxon>
        <taxon>Fungi</taxon>
        <taxon>Dikarya</taxon>
        <taxon>Basidiomycota</taxon>
        <taxon>Agaricomycotina</taxon>
        <taxon>Tremellomycetes</taxon>
        <taxon>Tremellales</taxon>
        <taxon>Naemateliaceae</taxon>
        <taxon>Naematelia</taxon>
    </lineage>
</organism>
<keyword evidence="9" id="KW-1185">Reference proteome</keyword>
<dbReference type="InterPro" id="IPR020846">
    <property type="entry name" value="MFS_dom"/>
</dbReference>
<keyword evidence="4 6" id="KW-1133">Transmembrane helix</keyword>
<dbReference type="GO" id="GO:0022857">
    <property type="term" value="F:transmembrane transporter activity"/>
    <property type="evidence" value="ECO:0007669"/>
    <property type="project" value="InterPro"/>
</dbReference>
<feature type="transmembrane region" description="Helical" evidence="6">
    <location>
        <begin position="209"/>
        <end position="232"/>
    </location>
</feature>
<dbReference type="OrthoDB" id="2985014at2759"/>
<reference evidence="8 9" key="1">
    <citation type="submission" date="2016-07" db="EMBL/GenBank/DDBJ databases">
        <title>Pervasive Adenine N6-methylation of Active Genes in Fungi.</title>
        <authorList>
            <consortium name="DOE Joint Genome Institute"/>
            <person name="Mondo S.J."/>
            <person name="Dannebaum R.O."/>
            <person name="Kuo R.C."/>
            <person name="Labutti K."/>
            <person name="Haridas S."/>
            <person name="Kuo A."/>
            <person name="Salamov A."/>
            <person name="Ahrendt S.R."/>
            <person name="Lipzen A."/>
            <person name="Sullivan W."/>
            <person name="Andreopoulos W.B."/>
            <person name="Clum A."/>
            <person name="Lindquist E."/>
            <person name="Daum C."/>
            <person name="Ramamoorthy G.K."/>
            <person name="Gryganskyi A."/>
            <person name="Culley D."/>
            <person name="Magnuson J.K."/>
            <person name="James T.Y."/>
            <person name="O'Malley M.A."/>
            <person name="Stajich J.E."/>
            <person name="Spatafora J.W."/>
            <person name="Visel A."/>
            <person name="Grigoriev I.V."/>
        </authorList>
    </citation>
    <scope>NUCLEOTIDE SEQUENCE [LARGE SCALE GENOMIC DNA]</scope>
    <source>
        <strain evidence="8 9">68-887.2</strain>
    </source>
</reference>
<keyword evidence="5 6" id="KW-0472">Membrane</keyword>
<dbReference type="Pfam" id="PF07690">
    <property type="entry name" value="MFS_1"/>
    <property type="match status" value="1"/>
</dbReference>
<dbReference type="Gene3D" id="1.20.1250.20">
    <property type="entry name" value="MFS general substrate transporter like domains"/>
    <property type="match status" value="2"/>
</dbReference>
<evidence type="ECO:0000256" key="1">
    <source>
        <dbReference type="ARBA" id="ARBA00004141"/>
    </source>
</evidence>
<feature type="transmembrane region" description="Helical" evidence="6">
    <location>
        <begin position="284"/>
        <end position="304"/>
    </location>
</feature>
<sequence>MSVEEEKDVVVASETVPVVTLDGEAETGLIAWTREEERALVRKFDWRITPFMVITFIFNQVDRSIIANARLKGLQADLGMTDVDYATSISILFIGYISMAAPGTLCLHSIKSPKWFFLFVISIWGAISACTGAVQNSAQIIGCRFCLGFAEATLYPGAVYYLSRFYTAKEIGMRISLLNIGTNLSSGIGSLIAAGILDRMQGLHGLSAWRWLFIIEGGVTIALGLLAPILLFDYPAESKALSEREGYIAQARLIAERGVAENAGDDKTMSAAWQGFKLALADPVTYCFFLAYFFFIDALGYQIYQPSIIKSFGFSTTVTLVMVFPTACMQTLSVLVIAYFSDRLQKRWIFTVGSLAATLIGYIIFMATSVSAIGPRYFALFICSIGFSTGPIILAWVTQSTVYPPAKRAATIGLVNGFANLGQIPSSYYFQGIWAPAYRISMGIETVMLFMAAFFLTILMLVLRRRNQAMDRGEKDMIIPSEAALVVGEEAIRTNDAGEREEHVRKAWRYAL</sequence>
<feature type="domain" description="Major facilitator superfamily (MFS) profile" evidence="7">
    <location>
        <begin position="48"/>
        <end position="470"/>
    </location>
</feature>
<dbReference type="FunFam" id="1.20.1250.20:FF:000057">
    <property type="entry name" value="MFS general substrate transporter"/>
    <property type="match status" value="1"/>
</dbReference>
<proteinExistence type="predicted"/>
<evidence type="ECO:0000256" key="3">
    <source>
        <dbReference type="ARBA" id="ARBA00022692"/>
    </source>
</evidence>
<evidence type="ECO:0000256" key="5">
    <source>
        <dbReference type="ARBA" id="ARBA00023136"/>
    </source>
</evidence>
<accession>A0A1Y2ATD2</accession>
<evidence type="ECO:0000256" key="2">
    <source>
        <dbReference type="ARBA" id="ARBA00022448"/>
    </source>
</evidence>
<dbReference type="PANTHER" id="PTHR43791">
    <property type="entry name" value="PERMEASE-RELATED"/>
    <property type="match status" value="1"/>
</dbReference>
<feature type="transmembrane region" description="Helical" evidence="6">
    <location>
        <begin position="409"/>
        <end position="430"/>
    </location>
</feature>
<dbReference type="AlphaFoldDB" id="A0A1Y2ATD2"/>
<feature type="transmembrane region" description="Helical" evidence="6">
    <location>
        <begin position="85"/>
        <end position="108"/>
    </location>
</feature>
<dbReference type="InParanoid" id="A0A1Y2ATD2"/>
<feature type="transmembrane region" description="Helical" evidence="6">
    <location>
        <begin position="115"/>
        <end position="134"/>
    </location>
</feature>
<evidence type="ECO:0000313" key="9">
    <source>
        <dbReference type="Proteomes" id="UP000193986"/>
    </source>
</evidence>
<feature type="transmembrane region" description="Helical" evidence="6">
    <location>
        <begin position="175"/>
        <end position="197"/>
    </location>
</feature>
<feature type="transmembrane region" description="Helical" evidence="6">
    <location>
        <begin position="348"/>
        <end position="365"/>
    </location>
</feature>
<feature type="transmembrane region" description="Helical" evidence="6">
    <location>
        <begin position="140"/>
        <end position="163"/>
    </location>
</feature>